<evidence type="ECO:0000259" key="4">
    <source>
        <dbReference type="Pfam" id="PF01915"/>
    </source>
</evidence>
<keyword evidence="6" id="KW-1185">Reference proteome</keyword>
<name>A0A1V4AGF8_9ACTN</name>
<dbReference type="InterPro" id="IPR002772">
    <property type="entry name" value="Glyco_hydro_3_C"/>
</dbReference>
<feature type="compositionally biased region" description="Polar residues" evidence="3">
    <location>
        <begin position="176"/>
        <end position="186"/>
    </location>
</feature>
<feature type="region of interest" description="Disordered" evidence="3">
    <location>
        <begin position="173"/>
        <end position="224"/>
    </location>
</feature>
<dbReference type="PANTHER" id="PTHR42715">
    <property type="entry name" value="BETA-GLUCOSIDASE"/>
    <property type="match status" value="1"/>
</dbReference>
<dbReference type="STRING" id="83656.B1H18_01650"/>
<reference evidence="5 6" key="1">
    <citation type="submission" date="2017-02" db="EMBL/GenBank/DDBJ databases">
        <title>Draft Genome Sequence of Streptomyces tsukubaensis F601, a Producer of the immunosuppressant tacrolimus FK506.</title>
        <authorList>
            <person name="Zong G."/>
            <person name="Zhong C."/>
            <person name="Fu J."/>
            <person name="Qin R."/>
            <person name="Cao G."/>
        </authorList>
    </citation>
    <scope>NUCLEOTIDE SEQUENCE [LARGE SCALE GENOMIC DNA]</scope>
    <source>
        <strain evidence="5 6">F601</strain>
    </source>
</reference>
<comment type="similarity">
    <text evidence="1">Belongs to the glycosyl hydrolase 3 family.</text>
</comment>
<dbReference type="SUPFAM" id="SSF52279">
    <property type="entry name" value="Beta-D-glucan exohydrolase, C-terminal domain"/>
    <property type="match status" value="1"/>
</dbReference>
<dbReference type="GO" id="GO:0005975">
    <property type="term" value="P:carbohydrate metabolic process"/>
    <property type="evidence" value="ECO:0007669"/>
    <property type="project" value="InterPro"/>
</dbReference>
<protein>
    <recommendedName>
        <fullName evidence="4">Glycoside hydrolase family 3 C-terminal domain-containing protein</fullName>
    </recommendedName>
</protein>
<gene>
    <name evidence="5" type="ORF">B1H18_01650</name>
</gene>
<comment type="caution">
    <text evidence="5">The sequence shown here is derived from an EMBL/GenBank/DDBJ whole genome shotgun (WGS) entry which is preliminary data.</text>
</comment>
<dbReference type="InterPro" id="IPR013783">
    <property type="entry name" value="Ig-like_fold"/>
</dbReference>
<accession>A0A1V4AGF8</accession>
<evidence type="ECO:0000313" key="6">
    <source>
        <dbReference type="Proteomes" id="UP000190539"/>
    </source>
</evidence>
<feature type="domain" description="Glycoside hydrolase family 3 C-terminal" evidence="4">
    <location>
        <begin position="29"/>
        <end position="98"/>
    </location>
</feature>
<dbReference type="Gene3D" id="2.60.40.10">
    <property type="entry name" value="Immunoglobulins"/>
    <property type="match status" value="1"/>
</dbReference>
<dbReference type="Proteomes" id="UP000190539">
    <property type="component" value="Unassembled WGS sequence"/>
</dbReference>
<keyword evidence="2" id="KW-0378">Hydrolase</keyword>
<dbReference type="Pfam" id="PF01915">
    <property type="entry name" value="Glyco_hydro_3_C"/>
    <property type="match status" value="1"/>
</dbReference>
<dbReference type="GO" id="GO:0004553">
    <property type="term" value="F:hydrolase activity, hydrolyzing O-glycosyl compounds"/>
    <property type="evidence" value="ECO:0007669"/>
    <property type="project" value="InterPro"/>
</dbReference>
<evidence type="ECO:0000256" key="3">
    <source>
        <dbReference type="SAM" id="MobiDB-lite"/>
    </source>
</evidence>
<evidence type="ECO:0000313" key="5">
    <source>
        <dbReference type="EMBL" id="OON82768.1"/>
    </source>
</evidence>
<dbReference type="PANTHER" id="PTHR42715:SF10">
    <property type="entry name" value="BETA-GLUCOSIDASE"/>
    <property type="match status" value="1"/>
</dbReference>
<evidence type="ECO:0000256" key="2">
    <source>
        <dbReference type="ARBA" id="ARBA00022801"/>
    </source>
</evidence>
<proteinExistence type="inferred from homology"/>
<dbReference type="InterPro" id="IPR036881">
    <property type="entry name" value="Glyco_hydro_3_C_sf"/>
</dbReference>
<dbReference type="AlphaFoldDB" id="A0A1V4AGF8"/>
<dbReference type="InterPro" id="IPR050288">
    <property type="entry name" value="Cellulose_deg_GH3"/>
</dbReference>
<sequence>MALNTGGVVDTSFFEQINSEVGNVKGGRALDALVLMGQAGQESGSALVEVLNGTVTPSGRLTDTWASAYAHYPASSTFAKNDGDSRRERYTEGVYVGYRYFDSLYRKIAPRHPADVVTYPFGYDKSYTSFRIEPRKVTADAHSVKVTAKVTNTGRVHSGREVVQVCVSALPAASADGSNTRGSPLATSRPPPWPGQIPPSGVSRCGHRRGVPAGPVYGGPLTTR</sequence>
<dbReference type="EMBL" id="MVFC01000001">
    <property type="protein sequence ID" value="OON82768.1"/>
    <property type="molecule type" value="Genomic_DNA"/>
</dbReference>
<evidence type="ECO:0000256" key="1">
    <source>
        <dbReference type="ARBA" id="ARBA00005336"/>
    </source>
</evidence>
<dbReference type="Gene3D" id="3.40.50.1700">
    <property type="entry name" value="Glycoside hydrolase family 3 C-terminal domain"/>
    <property type="match status" value="1"/>
</dbReference>
<organism evidence="5 6">
    <name type="scientific">Streptomyces tsukubensis</name>
    <dbReference type="NCBI Taxonomy" id="83656"/>
    <lineage>
        <taxon>Bacteria</taxon>
        <taxon>Bacillati</taxon>
        <taxon>Actinomycetota</taxon>
        <taxon>Actinomycetes</taxon>
        <taxon>Kitasatosporales</taxon>
        <taxon>Streptomycetaceae</taxon>
        <taxon>Streptomyces</taxon>
    </lineage>
</organism>